<dbReference type="SMART" id="SM00717">
    <property type="entry name" value="SANT"/>
    <property type="match status" value="1"/>
</dbReference>
<name>A0AAU9J6A2_9CILI</name>
<dbReference type="EMBL" id="CAJZBQ010000035">
    <property type="protein sequence ID" value="CAG9323739.1"/>
    <property type="molecule type" value="Genomic_DNA"/>
</dbReference>
<proteinExistence type="predicted"/>
<keyword evidence="4" id="KW-1185">Reference proteome</keyword>
<organism evidence="3 4">
    <name type="scientific">Blepharisma stoltei</name>
    <dbReference type="NCBI Taxonomy" id="1481888"/>
    <lineage>
        <taxon>Eukaryota</taxon>
        <taxon>Sar</taxon>
        <taxon>Alveolata</taxon>
        <taxon>Ciliophora</taxon>
        <taxon>Postciliodesmatophora</taxon>
        <taxon>Heterotrichea</taxon>
        <taxon>Heterotrichida</taxon>
        <taxon>Blepharismidae</taxon>
        <taxon>Blepharisma</taxon>
    </lineage>
</organism>
<feature type="domain" description="HTH myb-type" evidence="2">
    <location>
        <begin position="54"/>
        <end position="104"/>
    </location>
</feature>
<dbReference type="InterPro" id="IPR009057">
    <property type="entry name" value="Homeodomain-like_sf"/>
</dbReference>
<dbReference type="AlphaFoldDB" id="A0AAU9J6A2"/>
<dbReference type="Pfam" id="PF00249">
    <property type="entry name" value="Myb_DNA-binding"/>
    <property type="match status" value="1"/>
</dbReference>
<evidence type="ECO:0000259" key="2">
    <source>
        <dbReference type="PROSITE" id="PS51294"/>
    </source>
</evidence>
<reference evidence="3" key="1">
    <citation type="submission" date="2021-09" db="EMBL/GenBank/DDBJ databases">
        <authorList>
            <consortium name="AG Swart"/>
            <person name="Singh M."/>
            <person name="Singh A."/>
            <person name="Seah K."/>
            <person name="Emmerich C."/>
        </authorList>
    </citation>
    <scope>NUCLEOTIDE SEQUENCE</scope>
    <source>
        <strain evidence="3">ATCC30299</strain>
    </source>
</reference>
<dbReference type="PROSITE" id="PS51294">
    <property type="entry name" value="HTH_MYB"/>
    <property type="match status" value="1"/>
</dbReference>
<feature type="domain" description="Myb-like" evidence="1">
    <location>
        <begin position="50"/>
        <end position="100"/>
    </location>
</feature>
<dbReference type="CDD" id="cd00167">
    <property type="entry name" value="SANT"/>
    <property type="match status" value="1"/>
</dbReference>
<dbReference type="Gene3D" id="1.10.10.60">
    <property type="entry name" value="Homeodomain-like"/>
    <property type="match status" value="1"/>
</dbReference>
<sequence>MKRSRSEADSYLDHDQRQKIFSDENINFPMNSFSNLQSSHIDLKESISSCTKTNKNRWSIDEDFLLLHLYIEHGAKWVFIASQLKNRAPTSIKNHFYLLRNRMTLEEAEWMKNQIRVNRIKRNFDTNNEKVSLTTNEVKDEQNDNSLIVSRAIRIWSDDIVLAKVYDVKDNNKNFSIENDKAWAKICELRIKEAFLENQLLEKKRELSEFKTEHGIID</sequence>
<evidence type="ECO:0008006" key="5">
    <source>
        <dbReference type="Google" id="ProtNLM"/>
    </source>
</evidence>
<dbReference type="InterPro" id="IPR001005">
    <property type="entry name" value="SANT/Myb"/>
</dbReference>
<protein>
    <recommendedName>
        <fullName evidence="5">Myb-like domain-containing protein</fullName>
    </recommendedName>
</protein>
<evidence type="ECO:0000313" key="3">
    <source>
        <dbReference type="EMBL" id="CAG9323739.1"/>
    </source>
</evidence>
<accession>A0AAU9J6A2</accession>
<comment type="caution">
    <text evidence="3">The sequence shown here is derived from an EMBL/GenBank/DDBJ whole genome shotgun (WGS) entry which is preliminary data.</text>
</comment>
<gene>
    <name evidence="3" type="ORF">BSTOLATCC_MIC34778</name>
</gene>
<dbReference type="SUPFAM" id="SSF46689">
    <property type="entry name" value="Homeodomain-like"/>
    <property type="match status" value="1"/>
</dbReference>
<evidence type="ECO:0000259" key="1">
    <source>
        <dbReference type="PROSITE" id="PS50090"/>
    </source>
</evidence>
<evidence type="ECO:0000313" key="4">
    <source>
        <dbReference type="Proteomes" id="UP001162131"/>
    </source>
</evidence>
<dbReference type="PROSITE" id="PS50090">
    <property type="entry name" value="MYB_LIKE"/>
    <property type="match status" value="1"/>
</dbReference>
<dbReference type="InterPro" id="IPR017930">
    <property type="entry name" value="Myb_dom"/>
</dbReference>
<dbReference type="Proteomes" id="UP001162131">
    <property type="component" value="Unassembled WGS sequence"/>
</dbReference>